<gene>
    <name evidence="1" type="ordered locus">Bacsa_1290</name>
</gene>
<dbReference type="KEGG" id="bsa:Bacsa_1290"/>
<evidence type="ECO:0000313" key="2">
    <source>
        <dbReference type="Proteomes" id="UP000007486"/>
    </source>
</evidence>
<accession>F0R755</accession>
<keyword evidence="2" id="KW-1185">Reference proteome</keyword>
<evidence type="ECO:0000313" key="1">
    <source>
        <dbReference type="EMBL" id="ADY35862.1"/>
    </source>
</evidence>
<protein>
    <submittedName>
        <fullName evidence="1">Uncharacterized protein</fullName>
    </submittedName>
</protein>
<dbReference type="HOGENOM" id="CLU_2912935_0_0_10"/>
<sequence>MAHLFFEAASPIIKMDYRRDVTAFPHTKSRHDISGFTTGDTEAHRVFLFISSVILCVLCGE</sequence>
<organism evidence="1 2">
    <name type="scientific">Phocaeicola salanitronis (strain DSM 18170 / JCM 13657 / CCUG 60908 / BL78)</name>
    <name type="common">Bacteroides salanitronis</name>
    <dbReference type="NCBI Taxonomy" id="667015"/>
    <lineage>
        <taxon>Bacteria</taxon>
        <taxon>Pseudomonadati</taxon>
        <taxon>Bacteroidota</taxon>
        <taxon>Bacteroidia</taxon>
        <taxon>Bacteroidales</taxon>
        <taxon>Bacteroidaceae</taxon>
        <taxon>Phocaeicola</taxon>
    </lineage>
</organism>
<dbReference type="EMBL" id="CP002530">
    <property type="protein sequence ID" value="ADY35862.1"/>
    <property type="molecule type" value="Genomic_DNA"/>
</dbReference>
<dbReference type="Proteomes" id="UP000007486">
    <property type="component" value="Chromosome"/>
</dbReference>
<dbReference type="STRING" id="667015.Bacsa_1290"/>
<dbReference type="AlphaFoldDB" id="F0R755"/>
<proteinExistence type="predicted"/>
<reference evidence="1 2" key="1">
    <citation type="journal article" date="2011" name="Stand. Genomic Sci.">
        <title>Complete genome sequence of Bacteroides salanitronis type strain (BL78).</title>
        <authorList>
            <person name="Gronow S."/>
            <person name="Held B."/>
            <person name="Lucas S."/>
            <person name="Lapidus A."/>
            <person name="Del Rio T.G."/>
            <person name="Nolan M."/>
            <person name="Tice H."/>
            <person name="Deshpande S."/>
            <person name="Cheng J.F."/>
            <person name="Pitluck S."/>
            <person name="Liolios K."/>
            <person name="Pagani I."/>
            <person name="Ivanova N."/>
            <person name="Mavromatis K."/>
            <person name="Pati A."/>
            <person name="Tapia R."/>
            <person name="Han C."/>
            <person name="Goodwin L."/>
            <person name="Chen A."/>
            <person name="Palaniappan K."/>
            <person name="Land M."/>
            <person name="Hauser L."/>
            <person name="Chang Y.J."/>
            <person name="Jeffries C.D."/>
            <person name="Brambilla E.M."/>
            <person name="Rohde M."/>
            <person name="Goker M."/>
            <person name="Detter J.C."/>
            <person name="Woyke T."/>
            <person name="Bristow J."/>
            <person name="Markowitz V."/>
            <person name="Hugenholtz P."/>
            <person name="Kyrpides N.C."/>
            <person name="Klenk H.P."/>
            <person name="Eisen J.A."/>
        </authorList>
    </citation>
    <scope>NUCLEOTIDE SEQUENCE [LARGE SCALE GENOMIC DNA]</scope>
    <source>
        <strain evidence="1 2">DSM 18170</strain>
    </source>
</reference>
<name>F0R755_PHOSB</name>